<dbReference type="Proteomes" id="UP000095282">
    <property type="component" value="Unplaced"/>
</dbReference>
<dbReference type="STRING" id="1561998.A0A1I7UEW7"/>
<organism evidence="2 3">
    <name type="scientific">Caenorhabditis tropicalis</name>
    <dbReference type="NCBI Taxonomy" id="1561998"/>
    <lineage>
        <taxon>Eukaryota</taxon>
        <taxon>Metazoa</taxon>
        <taxon>Ecdysozoa</taxon>
        <taxon>Nematoda</taxon>
        <taxon>Chromadorea</taxon>
        <taxon>Rhabditida</taxon>
        <taxon>Rhabditina</taxon>
        <taxon>Rhabditomorpha</taxon>
        <taxon>Rhabditoidea</taxon>
        <taxon>Rhabditidae</taxon>
        <taxon>Peloderinae</taxon>
        <taxon>Caenorhabditis</taxon>
    </lineage>
</organism>
<feature type="region of interest" description="Disordered" evidence="1">
    <location>
        <begin position="1"/>
        <end position="78"/>
    </location>
</feature>
<reference evidence="3" key="1">
    <citation type="submission" date="2016-11" db="UniProtKB">
        <authorList>
            <consortium name="WormBaseParasite"/>
        </authorList>
    </citation>
    <scope>IDENTIFICATION</scope>
</reference>
<feature type="compositionally biased region" description="Basic and acidic residues" evidence="1">
    <location>
        <begin position="30"/>
        <end position="43"/>
    </location>
</feature>
<evidence type="ECO:0000313" key="3">
    <source>
        <dbReference type="WBParaSite" id="Csp11.Scaffold629.g8623.t1"/>
    </source>
</evidence>
<dbReference type="WBParaSite" id="Csp11.Scaffold629.g8623.t1">
    <property type="protein sequence ID" value="Csp11.Scaffold629.g8623.t1"/>
    <property type="gene ID" value="Csp11.Scaffold629.g8623"/>
</dbReference>
<evidence type="ECO:0000256" key="1">
    <source>
        <dbReference type="SAM" id="MobiDB-lite"/>
    </source>
</evidence>
<dbReference type="AlphaFoldDB" id="A0A1I7UEW7"/>
<name>A0A1I7UEW7_9PELO</name>
<evidence type="ECO:0000313" key="2">
    <source>
        <dbReference type="Proteomes" id="UP000095282"/>
    </source>
</evidence>
<protein>
    <submittedName>
        <fullName evidence="3">Uncharacterized protein</fullName>
    </submittedName>
</protein>
<accession>A0A1I7UEW7</accession>
<dbReference type="eggNOG" id="KOG4753">
    <property type="taxonomic scope" value="Eukaryota"/>
</dbReference>
<sequence length="126" mass="14153">MPTIPGHQRNVSQGQHLIVDRTESDEEDVDNKAGRASETHLPHESIQMEQDDAPYGNGGVYPGSGSPPFIPSRPQDNKSTSLWKHAALGVLFRRSRLLHSGILSRVLRDMHVMRPSWLLVRQIAHF</sequence>
<proteinExistence type="predicted"/>
<keyword evidence="2" id="KW-1185">Reference proteome</keyword>